<comment type="caution">
    <text evidence="2">The sequence shown here is derived from an EMBL/GenBank/DDBJ whole genome shotgun (WGS) entry which is preliminary data.</text>
</comment>
<organism evidence="2 3">
    <name type="scientific">Dreissena polymorpha</name>
    <name type="common">Zebra mussel</name>
    <name type="synonym">Mytilus polymorpha</name>
    <dbReference type="NCBI Taxonomy" id="45954"/>
    <lineage>
        <taxon>Eukaryota</taxon>
        <taxon>Metazoa</taxon>
        <taxon>Spiralia</taxon>
        <taxon>Lophotrochozoa</taxon>
        <taxon>Mollusca</taxon>
        <taxon>Bivalvia</taxon>
        <taxon>Autobranchia</taxon>
        <taxon>Heteroconchia</taxon>
        <taxon>Euheterodonta</taxon>
        <taxon>Imparidentia</taxon>
        <taxon>Neoheterodontei</taxon>
        <taxon>Myida</taxon>
        <taxon>Dreissenoidea</taxon>
        <taxon>Dreissenidae</taxon>
        <taxon>Dreissena</taxon>
    </lineage>
</organism>
<reference evidence="2" key="1">
    <citation type="journal article" date="2019" name="bioRxiv">
        <title>The Genome of the Zebra Mussel, Dreissena polymorpha: A Resource for Invasive Species Research.</title>
        <authorList>
            <person name="McCartney M.A."/>
            <person name="Auch B."/>
            <person name="Kono T."/>
            <person name="Mallez S."/>
            <person name="Zhang Y."/>
            <person name="Obille A."/>
            <person name="Becker A."/>
            <person name="Abrahante J.E."/>
            <person name="Garbe J."/>
            <person name="Badalamenti J.P."/>
            <person name="Herman A."/>
            <person name="Mangelson H."/>
            <person name="Liachko I."/>
            <person name="Sullivan S."/>
            <person name="Sone E.D."/>
            <person name="Koren S."/>
            <person name="Silverstein K.A.T."/>
            <person name="Beckman K.B."/>
            <person name="Gohl D.M."/>
        </authorList>
    </citation>
    <scope>NUCLEOTIDE SEQUENCE</scope>
    <source>
        <strain evidence="2">Duluth1</strain>
        <tissue evidence="2">Whole animal</tissue>
    </source>
</reference>
<keyword evidence="3" id="KW-1185">Reference proteome</keyword>
<dbReference type="AlphaFoldDB" id="A0A9D4DYA5"/>
<evidence type="ECO:0000313" key="3">
    <source>
        <dbReference type="Proteomes" id="UP000828390"/>
    </source>
</evidence>
<accession>A0A9D4DYA5</accession>
<feature type="domain" description="FAN-like N-terminal PH" evidence="1">
    <location>
        <begin position="8"/>
        <end position="46"/>
    </location>
</feature>
<reference evidence="2" key="2">
    <citation type="submission" date="2020-11" db="EMBL/GenBank/DDBJ databases">
        <authorList>
            <person name="McCartney M.A."/>
            <person name="Auch B."/>
            <person name="Kono T."/>
            <person name="Mallez S."/>
            <person name="Becker A."/>
            <person name="Gohl D.M."/>
            <person name="Silverstein K.A.T."/>
            <person name="Koren S."/>
            <person name="Bechman K.B."/>
            <person name="Herman A."/>
            <person name="Abrahante J.E."/>
            <person name="Garbe J."/>
        </authorList>
    </citation>
    <scope>NUCLEOTIDE SEQUENCE</scope>
    <source>
        <strain evidence="2">Duluth1</strain>
        <tissue evidence="2">Whole animal</tissue>
    </source>
</reference>
<dbReference type="Proteomes" id="UP000828390">
    <property type="component" value="Unassembled WGS sequence"/>
</dbReference>
<evidence type="ECO:0000313" key="2">
    <source>
        <dbReference type="EMBL" id="KAH3768690.1"/>
    </source>
</evidence>
<evidence type="ECO:0000259" key="1">
    <source>
        <dbReference type="Pfam" id="PF25400"/>
    </source>
</evidence>
<sequence length="55" mass="5986">MFSHCSSQKEAQHLFELNYVTVEDCLPSLCQLHRASTLPPADQGAMVRAGHGSVS</sequence>
<dbReference type="Pfam" id="PF25400">
    <property type="entry name" value="PH_FAN"/>
    <property type="match status" value="1"/>
</dbReference>
<proteinExistence type="predicted"/>
<gene>
    <name evidence="2" type="ORF">DPMN_169909</name>
</gene>
<name>A0A9D4DYA5_DREPO</name>
<dbReference type="EMBL" id="JAIWYP010000009">
    <property type="protein sequence ID" value="KAH3768690.1"/>
    <property type="molecule type" value="Genomic_DNA"/>
</dbReference>
<dbReference type="InterPro" id="IPR057496">
    <property type="entry name" value="FAN-like_PH"/>
</dbReference>
<protein>
    <recommendedName>
        <fullName evidence="1">FAN-like N-terminal PH domain-containing protein</fullName>
    </recommendedName>
</protein>